<dbReference type="EMBL" id="JAROCE010000003">
    <property type="protein sequence ID" value="MFM2721238.1"/>
    <property type="molecule type" value="Genomic_DNA"/>
</dbReference>
<dbReference type="NCBIfam" id="NF041823">
    <property type="entry name" value="daptide_RRE"/>
    <property type="match status" value="1"/>
</dbReference>
<reference evidence="1 2" key="1">
    <citation type="submission" date="2023-03" db="EMBL/GenBank/DDBJ databases">
        <title>MT1 and MT2 Draft Genomes of Novel Species.</title>
        <authorList>
            <person name="Venkateswaran K."/>
        </authorList>
    </citation>
    <scope>NUCLEOTIDE SEQUENCE [LARGE SCALE GENOMIC DNA]</scope>
    <source>
        <strain evidence="1 2">IF8SW-P5</strain>
    </source>
</reference>
<organism evidence="1 2">
    <name type="scientific">Microbacterium mcarthurae</name>
    <dbReference type="NCBI Taxonomy" id="3035918"/>
    <lineage>
        <taxon>Bacteria</taxon>
        <taxon>Bacillati</taxon>
        <taxon>Actinomycetota</taxon>
        <taxon>Actinomycetes</taxon>
        <taxon>Micrococcales</taxon>
        <taxon>Microbacteriaceae</taxon>
        <taxon>Microbacterium</taxon>
    </lineage>
</organism>
<protein>
    <submittedName>
        <fullName evidence="1">Uncharacterized protein</fullName>
    </submittedName>
</protein>
<evidence type="ECO:0000313" key="2">
    <source>
        <dbReference type="Proteomes" id="UP001630303"/>
    </source>
</evidence>
<evidence type="ECO:0000313" key="1">
    <source>
        <dbReference type="EMBL" id="MFM2721238.1"/>
    </source>
</evidence>
<keyword evidence="2" id="KW-1185">Reference proteome</keyword>
<dbReference type="InterPro" id="IPR049693">
    <property type="entry name" value="Daptide_RRE"/>
</dbReference>
<dbReference type="Proteomes" id="UP001630303">
    <property type="component" value="Unassembled WGS sequence"/>
</dbReference>
<comment type="caution">
    <text evidence="1">The sequence shown here is derived from an EMBL/GenBank/DDBJ whole genome shotgun (WGS) entry which is preliminary data.</text>
</comment>
<sequence>MTRGAADVRDARIVVEWITGRHRSFDRAVFCHPGVALGAVHATLGPGDVMFVPRGTSVETAAHVIPYDGAFDDIGDTLHVAGHSVELQHYAAAAYVELIGPTAVRFLDAAGWRAFLADADLARSSGVFTSPLTDVRLRLADEDVLRDPFAERVPASLHFHADGHTTAGAQGGTVKGNEVDAPQPRWLALAGITEAGQLVDDLACRPWLGRFLRAAHLIGALPSDDAPLLVDGFGWSALDTDGVVVEPQCDDPFLVKTPSGLTLADLRTRRRHRLPADSVAVVAAVQRSADLPTAAERVSAELGVALSAGERLCSEAVEFLGVRPGVPALSADAVAGGGA</sequence>
<dbReference type="RefSeq" id="WP_408905789.1">
    <property type="nucleotide sequence ID" value="NZ_JAROCE010000003.1"/>
</dbReference>
<gene>
    <name evidence="1" type="ORF">P5G46_12045</name>
</gene>
<proteinExistence type="predicted"/>
<name>A0ABW9GMH0_9MICO</name>
<accession>A0ABW9GMH0</accession>